<protein>
    <submittedName>
        <fullName evidence="1">Uncharacterized protein</fullName>
    </submittedName>
</protein>
<evidence type="ECO:0000313" key="2">
    <source>
        <dbReference type="Proteomes" id="UP000279236"/>
    </source>
</evidence>
<dbReference type="GeneID" id="39588198"/>
<reference evidence="1 2" key="1">
    <citation type="submission" date="2018-11" db="EMBL/GenBank/DDBJ databases">
        <title>Genome sequence of Apiotrichum porosum DSM 27194.</title>
        <authorList>
            <person name="Aliyu H."/>
            <person name="Gorte O."/>
            <person name="Ochsenreither K."/>
        </authorList>
    </citation>
    <scope>NUCLEOTIDE SEQUENCE [LARGE SCALE GENOMIC DNA]</scope>
    <source>
        <strain evidence="1 2">DSM 27194</strain>
    </source>
</reference>
<dbReference type="EMBL" id="RSCE01000018">
    <property type="protein sequence ID" value="RSH77037.1"/>
    <property type="molecule type" value="Genomic_DNA"/>
</dbReference>
<dbReference type="AlphaFoldDB" id="A0A427XE80"/>
<name>A0A427XE80_9TREE</name>
<evidence type="ECO:0000313" key="1">
    <source>
        <dbReference type="EMBL" id="RSH77037.1"/>
    </source>
</evidence>
<accession>A0A427XE80</accession>
<comment type="caution">
    <text evidence="1">The sequence shown here is derived from an EMBL/GenBank/DDBJ whole genome shotgun (WGS) entry which is preliminary data.</text>
</comment>
<organism evidence="1 2">
    <name type="scientific">Apiotrichum porosum</name>
    <dbReference type="NCBI Taxonomy" id="105984"/>
    <lineage>
        <taxon>Eukaryota</taxon>
        <taxon>Fungi</taxon>
        <taxon>Dikarya</taxon>
        <taxon>Basidiomycota</taxon>
        <taxon>Agaricomycotina</taxon>
        <taxon>Tremellomycetes</taxon>
        <taxon>Trichosporonales</taxon>
        <taxon>Trichosporonaceae</taxon>
        <taxon>Apiotrichum</taxon>
    </lineage>
</organism>
<dbReference type="Proteomes" id="UP000279236">
    <property type="component" value="Unassembled WGS sequence"/>
</dbReference>
<sequence length="217" mass="24866">MSAPDIIVGDFYPHIRDAILSHLFNCDLYSLRATCTALRDAVDPLTLDTLVITGHPYHPKMQVCCLHGRSPALSPFFDPYFKNASDATLQRYRMLFSRVREVEIRSNLYHHFRHWYFVDDDPDPFAPGTTLGVVLGTIPHNIRRVQYTLVNVESLKLFRAGEGVPAEDIVPAFKHAINSEIRLVHPSMSEKEVDEMMDKIEFMTKEDYIAREGSDQL</sequence>
<keyword evidence="2" id="KW-1185">Reference proteome</keyword>
<dbReference type="RefSeq" id="XP_028472184.1">
    <property type="nucleotide sequence ID" value="XM_028619315.1"/>
</dbReference>
<gene>
    <name evidence="1" type="ORF">EHS24_003655</name>
</gene>
<proteinExistence type="predicted"/>